<accession>A0ABX2PK39</accession>
<keyword evidence="2" id="KW-0964">Secreted</keyword>
<reference evidence="3 4" key="1">
    <citation type="submission" date="2020-04" db="EMBL/GenBank/DDBJ databases">
        <title>Donghicola sp., a member of the Rhodobacteraceae family isolated from mangrove forest in Thailand.</title>
        <authorList>
            <person name="Charoenyingcharoen P."/>
            <person name="Yukphan P."/>
        </authorList>
    </citation>
    <scope>NUCLEOTIDE SEQUENCE [LARGE SCALE GENOMIC DNA]</scope>
    <source>
        <strain evidence="3 4">C2-DW-16</strain>
    </source>
</reference>
<dbReference type="SUPFAM" id="SSF51120">
    <property type="entry name" value="beta-Roll"/>
    <property type="match status" value="5"/>
</dbReference>
<dbReference type="InterPro" id="IPR018511">
    <property type="entry name" value="Hemolysin-typ_Ca-bd_CS"/>
</dbReference>
<proteinExistence type="predicted"/>
<dbReference type="EMBL" id="JABCJD010000020">
    <property type="protein sequence ID" value="NVO29540.1"/>
    <property type="molecule type" value="Genomic_DNA"/>
</dbReference>
<name>A0ABX2PK39_9RHOB</name>
<keyword evidence="4" id="KW-1185">Reference proteome</keyword>
<protein>
    <submittedName>
        <fullName evidence="3">Calcium-binding protein</fullName>
    </submittedName>
</protein>
<comment type="subcellular location">
    <subcellularLocation>
        <location evidence="1">Secreted</location>
    </subcellularLocation>
</comment>
<dbReference type="Proteomes" id="UP000523601">
    <property type="component" value="Unassembled WGS sequence"/>
</dbReference>
<gene>
    <name evidence="3" type="ORF">HJ526_19140</name>
</gene>
<evidence type="ECO:0000256" key="2">
    <source>
        <dbReference type="ARBA" id="ARBA00022525"/>
    </source>
</evidence>
<comment type="caution">
    <text evidence="3">The sequence shown here is derived from an EMBL/GenBank/DDBJ whole genome shotgun (WGS) entry which is preliminary data.</text>
</comment>
<dbReference type="InterPro" id="IPR050557">
    <property type="entry name" value="RTX_toxin/Mannuronan_C5-epim"/>
</dbReference>
<sequence>MTLFVLPLTSVGFQSSITDQSYSISVARQSVQSKTATGSASSEYLEGTDAADTLYGLDGKDTIFGWGGNDLLIGGGGDDRIEGGEGSDTVDGGDGRDFAWFFNANSTMYVDLSAGTARDVNGVVDTLISIESVVGSYQLDYLKGDAGSNDFAGLKGDDRIDGGDGEDWLRYDYDDVNGGTANIVVDLSQGYALDGWGDRDSLKNFEHVETGTANDLVTGDAGDNHIWLDAGNDTAFGLNGDDTLTGMAGEDSLVGGAGNDYIKPGDGIDTVEGGAGNEDWLSYWQDYSYGGTGGIEVDLATGRATDGWGNHDIISGFEWVDTGAANDSVSGNDADNYFWLGAGDDSAFGLDGDDSLYGKEGDDSLVGGAGNDYLRPGDGQDTVDGGEGDFDEVSYADSTGSKGVKVFLNKGYALDSNGARDTLIDVEVAQGSANGDKLVGDSDDNVLAGLDGADTLNGGGGEDTLTYWVENHYGAESGVSIDLQGGFAIDGWGNRDQISGFEIIKASDYDDSVKGDAKGTRIWTFGGNDTVYGGAGDDSIDGGVGNDYLDGGAGSDWIAYVENETRIIVKLGADFAKDSKGQKDTIQNFENAFGSVHNDRLIGDAGDNMLAGQDGRDVLIGGKGIDTAYYAYDLEFGGDAGVTVNLGKRFGIDGFGDRDKLLSIENVVGTDLDDSIKGSRLANVLEGAAGNDVLSGLGGKDRLIGGEGDDTLIGGGGSDVFVFSGDFGDDQIKGLSRFDQLLFDDLTENLSAAEFVSAYGTVADGNFVIEIDGNSIMLLGVTDANLVESIISFF</sequence>
<dbReference type="Gene3D" id="2.150.10.10">
    <property type="entry name" value="Serralysin-like metalloprotease, C-terminal"/>
    <property type="match status" value="7"/>
</dbReference>
<dbReference type="PANTHER" id="PTHR38340:SF1">
    <property type="entry name" value="S-LAYER PROTEIN"/>
    <property type="match status" value="1"/>
</dbReference>
<dbReference type="PROSITE" id="PS00330">
    <property type="entry name" value="HEMOLYSIN_CALCIUM"/>
    <property type="match status" value="7"/>
</dbReference>
<evidence type="ECO:0000256" key="1">
    <source>
        <dbReference type="ARBA" id="ARBA00004613"/>
    </source>
</evidence>
<evidence type="ECO:0000313" key="4">
    <source>
        <dbReference type="Proteomes" id="UP000523601"/>
    </source>
</evidence>
<dbReference type="PANTHER" id="PTHR38340">
    <property type="entry name" value="S-LAYER PROTEIN"/>
    <property type="match status" value="1"/>
</dbReference>
<evidence type="ECO:0000313" key="3">
    <source>
        <dbReference type="EMBL" id="NVO29540.1"/>
    </source>
</evidence>
<dbReference type="RefSeq" id="WP_176856231.1">
    <property type="nucleotide sequence ID" value="NZ_JABCJD010000020.1"/>
</dbReference>
<organism evidence="3 4">
    <name type="scientific">Donghicola mangrovi</name>
    <dbReference type="NCBI Taxonomy" id="2729614"/>
    <lineage>
        <taxon>Bacteria</taxon>
        <taxon>Pseudomonadati</taxon>
        <taxon>Pseudomonadota</taxon>
        <taxon>Alphaproteobacteria</taxon>
        <taxon>Rhodobacterales</taxon>
        <taxon>Roseobacteraceae</taxon>
        <taxon>Donghicola</taxon>
    </lineage>
</organism>
<dbReference type="Pfam" id="PF00353">
    <property type="entry name" value="HemolysinCabind"/>
    <property type="match status" value="9"/>
</dbReference>
<dbReference type="InterPro" id="IPR011049">
    <property type="entry name" value="Serralysin-like_metalloprot_C"/>
</dbReference>
<dbReference type="PRINTS" id="PR00313">
    <property type="entry name" value="CABNDNGRPT"/>
</dbReference>
<dbReference type="InterPro" id="IPR001343">
    <property type="entry name" value="Hemolysn_Ca-bd"/>
</dbReference>